<keyword evidence="2" id="KW-0863">Zinc-finger</keyword>
<gene>
    <name evidence="8" type="ORF">DPMN_025985</name>
</gene>
<evidence type="ECO:0000313" key="8">
    <source>
        <dbReference type="EMBL" id="KAH3863009.1"/>
    </source>
</evidence>
<evidence type="ECO:0000256" key="3">
    <source>
        <dbReference type="ARBA" id="ARBA00022833"/>
    </source>
</evidence>
<keyword evidence="3" id="KW-0862">Zinc</keyword>
<evidence type="ECO:0000256" key="4">
    <source>
        <dbReference type="ARBA" id="ARBA00023157"/>
    </source>
</evidence>
<keyword evidence="4" id="KW-1015">Disulfide bond</keyword>
<keyword evidence="6" id="KW-0812">Transmembrane</keyword>
<evidence type="ECO:0000256" key="6">
    <source>
        <dbReference type="SAM" id="Phobius"/>
    </source>
</evidence>
<evidence type="ECO:0000259" key="7">
    <source>
        <dbReference type="PROSITE" id="PS50287"/>
    </source>
</evidence>
<dbReference type="InterPro" id="IPR007588">
    <property type="entry name" value="Znf_FLYWCH"/>
</dbReference>
<proteinExistence type="predicted"/>
<dbReference type="PANTHER" id="PTHR20956">
    <property type="entry name" value="HEH2P"/>
    <property type="match status" value="1"/>
</dbReference>
<keyword evidence="6" id="KW-0472">Membrane</keyword>
<dbReference type="Proteomes" id="UP000828390">
    <property type="component" value="Unassembled WGS sequence"/>
</dbReference>
<feature type="transmembrane region" description="Helical" evidence="6">
    <location>
        <begin position="356"/>
        <end position="376"/>
    </location>
</feature>
<dbReference type="Pfam" id="PF00530">
    <property type="entry name" value="SRCR"/>
    <property type="match status" value="1"/>
</dbReference>
<keyword evidence="1" id="KW-0479">Metal-binding</keyword>
<dbReference type="GO" id="GO:0008270">
    <property type="term" value="F:zinc ion binding"/>
    <property type="evidence" value="ECO:0007669"/>
    <property type="project" value="UniProtKB-KW"/>
</dbReference>
<dbReference type="PROSITE" id="PS50287">
    <property type="entry name" value="SRCR_2"/>
    <property type="match status" value="1"/>
</dbReference>
<organism evidence="8 9">
    <name type="scientific">Dreissena polymorpha</name>
    <name type="common">Zebra mussel</name>
    <name type="synonym">Mytilus polymorpha</name>
    <dbReference type="NCBI Taxonomy" id="45954"/>
    <lineage>
        <taxon>Eukaryota</taxon>
        <taxon>Metazoa</taxon>
        <taxon>Spiralia</taxon>
        <taxon>Lophotrochozoa</taxon>
        <taxon>Mollusca</taxon>
        <taxon>Bivalvia</taxon>
        <taxon>Autobranchia</taxon>
        <taxon>Heteroconchia</taxon>
        <taxon>Euheterodonta</taxon>
        <taxon>Imparidentia</taxon>
        <taxon>Neoheterodontei</taxon>
        <taxon>Myida</taxon>
        <taxon>Dreissenoidea</taxon>
        <taxon>Dreissenidae</taxon>
        <taxon>Dreissena</taxon>
    </lineage>
</organism>
<protein>
    <recommendedName>
        <fullName evidence="7">SRCR domain-containing protein</fullName>
    </recommendedName>
</protein>
<comment type="caution">
    <text evidence="5">Lacks conserved residue(s) required for the propagation of feature annotation.</text>
</comment>
<dbReference type="GO" id="GO:0016020">
    <property type="term" value="C:membrane"/>
    <property type="evidence" value="ECO:0007669"/>
    <property type="project" value="InterPro"/>
</dbReference>
<evidence type="ECO:0000313" key="9">
    <source>
        <dbReference type="Proteomes" id="UP000828390"/>
    </source>
</evidence>
<comment type="caution">
    <text evidence="8">The sequence shown here is derived from an EMBL/GenBank/DDBJ whole genome shotgun (WGS) entry which is preliminary data.</text>
</comment>
<keyword evidence="6" id="KW-1133">Transmembrane helix</keyword>
<accession>A0A9D4RCB8</accession>
<dbReference type="AlphaFoldDB" id="A0A9D4RCB8"/>
<reference evidence="8" key="1">
    <citation type="journal article" date="2019" name="bioRxiv">
        <title>The Genome of the Zebra Mussel, Dreissena polymorpha: A Resource for Invasive Species Research.</title>
        <authorList>
            <person name="McCartney M.A."/>
            <person name="Auch B."/>
            <person name="Kono T."/>
            <person name="Mallez S."/>
            <person name="Zhang Y."/>
            <person name="Obille A."/>
            <person name="Becker A."/>
            <person name="Abrahante J.E."/>
            <person name="Garbe J."/>
            <person name="Badalamenti J.P."/>
            <person name="Herman A."/>
            <person name="Mangelson H."/>
            <person name="Liachko I."/>
            <person name="Sullivan S."/>
            <person name="Sone E.D."/>
            <person name="Koren S."/>
            <person name="Silverstein K.A.T."/>
            <person name="Beckman K.B."/>
            <person name="Gohl D.M."/>
        </authorList>
    </citation>
    <scope>NUCLEOTIDE SEQUENCE</scope>
    <source>
        <strain evidence="8">Duluth1</strain>
        <tissue evidence="8">Whole animal</tissue>
    </source>
</reference>
<feature type="domain" description="SRCR" evidence="7">
    <location>
        <begin position="390"/>
        <end position="440"/>
    </location>
</feature>
<sequence>MPFARCSMASHVTFATNGSIAPAIQASEDPALLPRFDISHDSGLSDVSASEDIALTRTCKFEPFDLTRAEVQPPLVIDERNLREPAVSDSVLTQPETIEYTVVDAGTKRGKPKLVSSDGYSFTFKKQTKKQAVWRCSVRRKAFMCTASVTQEGDIFQAKGTHTHAADPSMRKKVELKCNLKTEAVADVFAASRRLVDDHMKETQAVLRRINEVGLKTTHERREAVHALMRKLMAVPFLPGTHIPRAISRLAERATSMETEAVFSYIQSTWLGSSIWAPEEWSVYRQTVRTNNDTEEYDQRELTTEDFLTKIGETYSNFLEIPQVKSTKFGSNSFRHAAPVLWNSLPESFRKAKMRVVRSAMVYLAIFILNIAYGALAQNNSQHHGNVTQARLVGGSSNGEGLLQLYYKGEWVHISASYGYFTRNDAKVVCSMLGYGNRYI</sequence>
<dbReference type="InterPro" id="IPR036772">
    <property type="entry name" value="SRCR-like_dom_sf"/>
</dbReference>
<dbReference type="Pfam" id="PF04500">
    <property type="entry name" value="FLYWCH"/>
    <property type="match status" value="1"/>
</dbReference>
<dbReference type="PANTHER" id="PTHR20956:SF12">
    <property type="entry name" value="FLYWCH-TYPE DOMAIN-CONTAINING PROTEIN"/>
    <property type="match status" value="1"/>
</dbReference>
<dbReference type="EMBL" id="JAIWYP010000002">
    <property type="protein sequence ID" value="KAH3863009.1"/>
    <property type="molecule type" value="Genomic_DNA"/>
</dbReference>
<dbReference type="InterPro" id="IPR001190">
    <property type="entry name" value="SRCR"/>
</dbReference>
<evidence type="ECO:0000256" key="5">
    <source>
        <dbReference type="PROSITE-ProRule" id="PRU00196"/>
    </source>
</evidence>
<evidence type="ECO:0000256" key="2">
    <source>
        <dbReference type="ARBA" id="ARBA00022771"/>
    </source>
</evidence>
<name>A0A9D4RCB8_DREPO</name>
<evidence type="ECO:0000256" key="1">
    <source>
        <dbReference type="ARBA" id="ARBA00022723"/>
    </source>
</evidence>
<dbReference type="Gene3D" id="2.20.25.240">
    <property type="match status" value="1"/>
</dbReference>
<reference evidence="8" key="2">
    <citation type="submission" date="2020-11" db="EMBL/GenBank/DDBJ databases">
        <authorList>
            <person name="McCartney M.A."/>
            <person name="Auch B."/>
            <person name="Kono T."/>
            <person name="Mallez S."/>
            <person name="Becker A."/>
            <person name="Gohl D.M."/>
            <person name="Silverstein K.A.T."/>
            <person name="Koren S."/>
            <person name="Bechman K.B."/>
            <person name="Herman A."/>
            <person name="Abrahante J.E."/>
            <person name="Garbe J."/>
        </authorList>
    </citation>
    <scope>NUCLEOTIDE SEQUENCE</scope>
    <source>
        <strain evidence="8">Duluth1</strain>
        <tissue evidence="8">Whole animal</tissue>
    </source>
</reference>
<dbReference type="Gene3D" id="3.10.250.10">
    <property type="entry name" value="SRCR-like domain"/>
    <property type="match status" value="1"/>
</dbReference>
<dbReference type="SUPFAM" id="SSF56487">
    <property type="entry name" value="SRCR-like"/>
    <property type="match status" value="1"/>
</dbReference>
<keyword evidence="9" id="KW-1185">Reference proteome</keyword>